<evidence type="ECO:0000313" key="3">
    <source>
        <dbReference type="Proteomes" id="UP000094691"/>
    </source>
</evidence>
<reference evidence="2 3" key="1">
    <citation type="submission" date="2016-07" db="EMBL/GenBank/DDBJ databases">
        <title>Genome sequencing project for further understanding the molecular mechanisms of preventing non-alcoholic fatty liver disease.</title>
        <authorList>
            <person name="Wang H."/>
        </authorList>
    </citation>
    <scope>NUCLEOTIDE SEQUENCE [LARGE SCALE GENOMIC DNA]</scope>
    <source>
        <strain evidence="2 3">BS15</strain>
        <plasmid evidence="3">unnamed1</plasmid>
    </source>
</reference>
<proteinExistence type="predicted"/>
<feature type="domain" description="YcaO" evidence="1">
    <location>
        <begin position="152"/>
        <end position="524"/>
    </location>
</feature>
<dbReference type="PANTHER" id="PTHR37809">
    <property type="entry name" value="RIBOSOMAL PROTEIN S12 METHYLTHIOTRANSFERASE ACCESSORY FACTOR YCAO"/>
    <property type="match status" value="1"/>
</dbReference>
<dbReference type="AlphaFoldDB" id="A0A9W3SN78"/>
<accession>A0A9W3SN78</accession>
<dbReference type="EMBL" id="CP016630">
    <property type="protein sequence ID" value="AOG27172.1"/>
    <property type="molecule type" value="Genomic_DNA"/>
</dbReference>
<evidence type="ECO:0000313" key="2">
    <source>
        <dbReference type="EMBL" id="AOG27172.1"/>
    </source>
</evidence>
<evidence type="ECO:0000259" key="1">
    <source>
        <dbReference type="PROSITE" id="PS51664"/>
    </source>
</evidence>
<dbReference type="Gene3D" id="3.30.1330.230">
    <property type="match status" value="1"/>
</dbReference>
<dbReference type="Pfam" id="PF02624">
    <property type="entry name" value="YcaO"/>
    <property type="match status" value="1"/>
</dbReference>
<dbReference type="InterPro" id="IPR003776">
    <property type="entry name" value="YcaO-like_dom"/>
</dbReference>
<geneLocation type="plasmid" evidence="3">
    <name>unnamed1</name>
</geneLocation>
<protein>
    <recommendedName>
        <fullName evidence="1">YcaO domain-containing protein</fullName>
    </recommendedName>
</protein>
<name>A0A9W3SN78_LACJH</name>
<sequence length="524" mass="61236">MYVINNLDRELLSANNQDITYLRQQYKLNHRSNETWINECGKVEQKLLNDYTNLLEGNTDSFAREFNNLTLECRKIKAVNKSKNSSKMIINGKFLHNSWRIKENFNFKNLKINFYDYDYGIITKIYKDLYSKKIAFVGAEFIVDEQIITAYGRNTSFDKAESDCFLELLERHAMYGLQKNSKSMTYRLNKKICVNPADFLFYVEKNSKERIDYDSKATITWIEGFDYKTKRKIWIPKQFIDLSLPDEPYFTVPNSSGVALGSSLYESRLYALMELIERDAFLTFWQKDVCLREIHLKSLPKDIRERIKDIETKNATLHLYDMTFDIKVPTVLALIISNTGPVYQFISTATHPDPLEAISKAINECIVGFNVYQHNRAVASNKYKSVDDVKTLFDHVCFASKRSFRKNYSSILNDVKSDWRAIYNNKAVEVLKKYDNPKDLLDYIVNTYLTDYQIYFVDITDNLAKSFGLAVSKVLIPSFSNIKFGYANRTASVERLDFALEHSYYRNSSKLRKGEFIDRVHPYA</sequence>
<dbReference type="PANTHER" id="PTHR37809:SF1">
    <property type="entry name" value="RIBOSOMAL PROTEIN S12 METHYLTHIOTRANSFERASE ACCESSORY FACTOR YCAO"/>
    <property type="match status" value="1"/>
</dbReference>
<keyword evidence="2" id="KW-0614">Plasmid</keyword>
<dbReference type="Proteomes" id="UP000094691">
    <property type="component" value="Plasmid LJBSp1"/>
</dbReference>
<dbReference type="PROSITE" id="PS51664">
    <property type="entry name" value="YCAO"/>
    <property type="match status" value="1"/>
</dbReference>
<organism evidence="2 3">
    <name type="scientific">Lactobacillus johnsonii</name>
    <dbReference type="NCBI Taxonomy" id="33959"/>
    <lineage>
        <taxon>Bacteria</taxon>
        <taxon>Bacillati</taxon>
        <taxon>Bacillota</taxon>
        <taxon>Bacilli</taxon>
        <taxon>Lactobacillales</taxon>
        <taxon>Lactobacillaceae</taxon>
        <taxon>Lactobacillus</taxon>
    </lineage>
</organism>
<gene>
    <name evidence="2" type="ORF">BBP16_10075</name>
</gene>